<name>A0AAD7ZH29_DIPPU</name>
<dbReference type="GO" id="GO:0005886">
    <property type="term" value="C:plasma membrane"/>
    <property type="evidence" value="ECO:0007669"/>
    <property type="project" value="UniProtKB-SubCell"/>
</dbReference>
<evidence type="ECO:0000256" key="4">
    <source>
        <dbReference type="ARBA" id="ARBA00022692"/>
    </source>
</evidence>
<keyword evidence="7" id="KW-0675">Receptor</keyword>
<comment type="similarity">
    <text evidence="2">Belongs to the glutamate-gated ion channel (TC 1.A.10.1) family.</text>
</comment>
<evidence type="ECO:0000259" key="11">
    <source>
        <dbReference type="Pfam" id="PF00060"/>
    </source>
</evidence>
<dbReference type="InterPro" id="IPR001320">
    <property type="entry name" value="Iontro_rcpt_C"/>
</dbReference>
<evidence type="ECO:0000256" key="2">
    <source>
        <dbReference type="ARBA" id="ARBA00008685"/>
    </source>
</evidence>
<evidence type="ECO:0000256" key="9">
    <source>
        <dbReference type="SAM" id="Phobius"/>
    </source>
</evidence>
<evidence type="ECO:0000256" key="5">
    <source>
        <dbReference type="ARBA" id="ARBA00022989"/>
    </source>
</evidence>
<keyword evidence="10" id="KW-0732">Signal</keyword>
<dbReference type="Pfam" id="PF00060">
    <property type="entry name" value="Lig_chan"/>
    <property type="match status" value="1"/>
</dbReference>
<reference evidence="12" key="2">
    <citation type="submission" date="2023-05" db="EMBL/GenBank/DDBJ databases">
        <authorList>
            <person name="Fouks B."/>
        </authorList>
    </citation>
    <scope>NUCLEOTIDE SEQUENCE</scope>
    <source>
        <strain evidence="12">Stay&amp;Tobe</strain>
        <tissue evidence="12">Testes</tissue>
    </source>
</reference>
<organism evidence="12 13">
    <name type="scientific">Diploptera punctata</name>
    <name type="common">Pacific beetle cockroach</name>
    <dbReference type="NCBI Taxonomy" id="6984"/>
    <lineage>
        <taxon>Eukaryota</taxon>
        <taxon>Metazoa</taxon>
        <taxon>Ecdysozoa</taxon>
        <taxon>Arthropoda</taxon>
        <taxon>Hexapoda</taxon>
        <taxon>Insecta</taxon>
        <taxon>Pterygota</taxon>
        <taxon>Neoptera</taxon>
        <taxon>Polyneoptera</taxon>
        <taxon>Dictyoptera</taxon>
        <taxon>Blattodea</taxon>
        <taxon>Blaberoidea</taxon>
        <taxon>Blaberidae</taxon>
        <taxon>Diplopterinae</taxon>
        <taxon>Diploptera</taxon>
    </lineage>
</organism>
<evidence type="ECO:0000256" key="8">
    <source>
        <dbReference type="ARBA" id="ARBA00023180"/>
    </source>
</evidence>
<evidence type="ECO:0000256" key="7">
    <source>
        <dbReference type="ARBA" id="ARBA00023170"/>
    </source>
</evidence>
<feature type="signal peptide" evidence="10">
    <location>
        <begin position="1"/>
        <end position="22"/>
    </location>
</feature>
<reference evidence="12" key="1">
    <citation type="journal article" date="2023" name="IScience">
        <title>Live-bearing cockroach genome reveals convergent evolutionary mechanisms linked to viviparity in insects and beyond.</title>
        <authorList>
            <person name="Fouks B."/>
            <person name="Harrison M.C."/>
            <person name="Mikhailova A.A."/>
            <person name="Marchal E."/>
            <person name="English S."/>
            <person name="Carruthers M."/>
            <person name="Jennings E.C."/>
            <person name="Chiamaka E.L."/>
            <person name="Frigard R.A."/>
            <person name="Pippel M."/>
            <person name="Attardo G.M."/>
            <person name="Benoit J.B."/>
            <person name="Bornberg-Bauer E."/>
            <person name="Tobe S.S."/>
        </authorList>
    </citation>
    <scope>NUCLEOTIDE SEQUENCE</scope>
    <source>
        <strain evidence="12">Stay&amp;Tobe</strain>
    </source>
</reference>
<feature type="transmembrane region" description="Helical" evidence="9">
    <location>
        <begin position="422"/>
        <end position="443"/>
    </location>
</feature>
<keyword evidence="3" id="KW-1003">Cell membrane</keyword>
<dbReference type="AlphaFoldDB" id="A0AAD7ZH29"/>
<evidence type="ECO:0000256" key="6">
    <source>
        <dbReference type="ARBA" id="ARBA00023136"/>
    </source>
</evidence>
<dbReference type="EMBL" id="JASPKZ010008345">
    <property type="protein sequence ID" value="KAJ9580371.1"/>
    <property type="molecule type" value="Genomic_DNA"/>
</dbReference>
<proteinExistence type="inferred from homology"/>
<dbReference type="PANTHER" id="PTHR42643:SF30">
    <property type="entry name" value="IONOTROPIC RECEPTOR 40A-RELATED"/>
    <property type="match status" value="1"/>
</dbReference>
<evidence type="ECO:0000313" key="12">
    <source>
        <dbReference type="EMBL" id="KAJ9580371.1"/>
    </source>
</evidence>
<feature type="chain" id="PRO_5042233829" description="Ionotropic glutamate receptor C-terminal domain-containing protein" evidence="10">
    <location>
        <begin position="23"/>
        <end position="687"/>
    </location>
</feature>
<keyword evidence="4 9" id="KW-0812">Transmembrane</keyword>
<dbReference type="SUPFAM" id="SSF53850">
    <property type="entry name" value="Periplasmic binding protein-like II"/>
    <property type="match status" value="1"/>
</dbReference>
<keyword evidence="8" id="KW-0325">Glycoprotein</keyword>
<dbReference type="GO" id="GO:0050906">
    <property type="term" value="P:detection of stimulus involved in sensory perception"/>
    <property type="evidence" value="ECO:0007669"/>
    <property type="project" value="UniProtKB-ARBA"/>
</dbReference>
<dbReference type="PANTHER" id="PTHR42643">
    <property type="entry name" value="IONOTROPIC RECEPTOR 20A-RELATED"/>
    <property type="match status" value="1"/>
</dbReference>
<dbReference type="Proteomes" id="UP001233999">
    <property type="component" value="Unassembled WGS sequence"/>
</dbReference>
<feature type="transmembrane region" description="Helical" evidence="9">
    <location>
        <begin position="385"/>
        <end position="410"/>
    </location>
</feature>
<dbReference type="GO" id="GO:0015276">
    <property type="term" value="F:ligand-gated monoatomic ion channel activity"/>
    <property type="evidence" value="ECO:0007669"/>
    <property type="project" value="InterPro"/>
</dbReference>
<feature type="transmembrane region" description="Helical" evidence="9">
    <location>
        <begin position="455"/>
        <end position="479"/>
    </location>
</feature>
<dbReference type="InterPro" id="IPR052192">
    <property type="entry name" value="Insect_Ionotropic_Sensory_Rcpt"/>
</dbReference>
<dbReference type="Gene3D" id="1.10.287.70">
    <property type="match status" value="1"/>
</dbReference>
<accession>A0AAD7ZH29</accession>
<keyword evidence="6 9" id="KW-0472">Membrane</keyword>
<evidence type="ECO:0000256" key="1">
    <source>
        <dbReference type="ARBA" id="ARBA00004651"/>
    </source>
</evidence>
<evidence type="ECO:0000313" key="13">
    <source>
        <dbReference type="Proteomes" id="UP001233999"/>
    </source>
</evidence>
<keyword evidence="13" id="KW-1185">Reference proteome</keyword>
<sequence length="687" mass="78845">MIKMFHTGTFARLLLLVSLTCGEIGEEYFEKSGELLVLSFIKRILLENFTENGPVLISLANEPNEIVENFSHSLKAENLETLNSIEDEILNFLNSNLLWPVSVLQFKNNDSFFDVPVVANKCYIIFINSQNEDFIDIFYDVMNLLQSMSSWNYRAKFLVVTYGKLPVDVSSAEVARQVLSILNSIENITNAVLLIASVDAKSNSIRINGNTTNITIMYAYTFSSNLNDECYSQTPLLIGQWNLNNEYESIMNKTDYFPSKLRIQFMGCTLNIAAAGPEPYVMKLNGSNDGKDDFFVRGLGVELVILFAAKMNFTVHFLEPVTKIISEPLIAMSLSLQRREIDIATGYIPHAQPMDLYVDFSVTMFIETLRYIVPCPRPMTKTQRIMTLFSLATWASIGLSLIFVSFSFWLMSNIPVRRNNFAGFNLLAQCFSAAWSVLLGVSVPQMPFSLRTRSLFIIYVWYCFAISTVFQAFFTSFLVEPGYEMQLKTIDDVIRAGLVLGSYNVMDYVRMVVPFDDLNYFKETLCEDIEECIRDVMFERNTFTGSTTYFPSYVASFREFIDNLEITRGITHDNLIFTMPFGYILPKGSPLLDVLNDHIRRCLEGGLLELFWSRIKHDVKLKAEQMDEEGEYVVFNMTHLLPVFIVLIFGYILSATVFFFEVLTKLCESKKDEIKRRFRRYILRSKE</sequence>
<evidence type="ECO:0000256" key="3">
    <source>
        <dbReference type="ARBA" id="ARBA00022475"/>
    </source>
</evidence>
<feature type="domain" description="Ionotropic glutamate receptor C-terminal" evidence="11">
    <location>
        <begin position="391"/>
        <end position="650"/>
    </location>
</feature>
<comment type="caution">
    <text evidence="12">The sequence shown here is derived from an EMBL/GenBank/DDBJ whole genome shotgun (WGS) entry which is preliminary data.</text>
</comment>
<comment type="subcellular location">
    <subcellularLocation>
        <location evidence="1">Cell membrane</location>
        <topology evidence="1">Multi-pass membrane protein</topology>
    </subcellularLocation>
</comment>
<feature type="transmembrane region" description="Helical" evidence="9">
    <location>
        <begin position="640"/>
        <end position="663"/>
    </location>
</feature>
<keyword evidence="5 9" id="KW-1133">Transmembrane helix</keyword>
<protein>
    <recommendedName>
        <fullName evidence="11">Ionotropic glutamate receptor C-terminal domain-containing protein</fullName>
    </recommendedName>
</protein>
<evidence type="ECO:0000256" key="10">
    <source>
        <dbReference type="SAM" id="SignalP"/>
    </source>
</evidence>
<gene>
    <name evidence="12" type="ORF">L9F63_004006</name>
</gene>